<evidence type="ECO:0000313" key="2">
    <source>
        <dbReference type="EMBL" id="ODO07096.1"/>
    </source>
</evidence>
<dbReference type="Proteomes" id="UP000095149">
    <property type="component" value="Unassembled WGS sequence"/>
</dbReference>
<feature type="compositionally biased region" description="Polar residues" evidence="1">
    <location>
        <begin position="19"/>
        <end position="49"/>
    </location>
</feature>
<evidence type="ECO:0000256" key="1">
    <source>
        <dbReference type="SAM" id="MobiDB-lite"/>
    </source>
</evidence>
<proteinExistence type="predicted"/>
<accession>A0A1E3K223</accession>
<organism evidence="2 3">
    <name type="scientific">Cryptococcus amylolentus CBS 6273</name>
    <dbReference type="NCBI Taxonomy" id="1296118"/>
    <lineage>
        <taxon>Eukaryota</taxon>
        <taxon>Fungi</taxon>
        <taxon>Dikarya</taxon>
        <taxon>Basidiomycota</taxon>
        <taxon>Agaricomycotina</taxon>
        <taxon>Tremellomycetes</taxon>
        <taxon>Tremellales</taxon>
        <taxon>Cryptococcaceae</taxon>
        <taxon>Cryptococcus</taxon>
    </lineage>
</organism>
<evidence type="ECO:0000313" key="3">
    <source>
        <dbReference type="Proteomes" id="UP000095149"/>
    </source>
</evidence>
<gene>
    <name evidence="2" type="ORF">I350_04465</name>
</gene>
<comment type="caution">
    <text evidence="2">The sequence shown here is derived from an EMBL/GenBank/DDBJ whole genome shotgun (WGS) entry which is preliminary data.</text>
</comment>
<dbReference type="EMBL" id="MEKH01000006">
    <property type="protein sequence ID" value="ODO07096.1"/>
    <property type="molecule type" value="Genomic_DNA"/>
</dbReference>
<reference evidence="2 3" key="1">
    <citation type="submission" date="2016-06" db="EMBL/GenBank/DDBJ databases">
        <title>Evolution of pathogenesis and genome organization in the Tremellales.</title>
        <authorList>
            <person name="Cuomo C."/>
            <person name="Litvintseva A."/>
            <person name="Heitman J."/>
            <person name="Chen Y."/>
            <person name="Sun S."/>
            <person name="Springer D."/>
            <person name="Dromer F."/>
            <person name="Young S."/>
            <person name="Zeng Q."/>
            <person name="Chapman S."/>
            <person name="Gujja S."/>
            <person name="Saif S."/>
            <person name="Birren B."/>
        </authorList>
    </citation>
    <scope>NUCLEOTIDE SEQUENCE [LARGE SCALE GENOMIC DNA]</scope>
    <source>
        <strain evidence="2 3">CBS 6273</strain>
    </source>
</reference>
<dbReference type="AlphaFoldDB" id="A0A1E3K223"/>
<sequence length="107" mass="11586">MLQPSYPPTAPPTGPPSTVRSRPSIATTVPPSQTDGHASPWSNPSRRSALSASFGEPFAGYHQYHATQAPGTRSRLEGWVYAVVDMHVFVRLVSLSSRQPPAWRACS</sequence>
<feature type="compositionally biased region" description="Pro residues" evidence="1">
    <location>
        <begin position="1"/>
        <end position="15"/>
    </location>
</feature>
<feature type="region of interest" description="Disordered" evidence="1">
    <location>
        <begin position="1"/>
        <end position="49"/>
    </location>
</feature>
<name>A0A1E3K223_9TREE</name>
<protein>
    <submittedName>
        <fullName evidence="2">Uncharacterized protein</fullName>
    </submittedName>
</protein>